<reference evidence="1 2" key="1">
    <citation type="submission" date="2015-09" db="EMBL/GenBank/DDBJ databases">
        <authorList>
            <person name="Jackson K.R."/>
            <person name="Lunt B.L."/>
            <person name="Fisher J.N.B."/>
            <person name="Gardner A.V."/>
            <person name="Bailey M.E."/>
            <person name="Deus L.M."/>
            <person name="Earl A.S."/>
            <person name="Gibby P.D."/>
            <person name="Hartmann K.A."/>
            <person name="Liu J.E."/>
            <person name="Manci A.M."/>
            <person name="Nielsen D.A."/>
            <person name="Solomon M.B."/>
            <person name="Breakwell D.P."/>
            <person name="Burnett S.H."/>
            <person name="Grose J.H."/>
        </authorList>
    </citation>
    <scope>NUCLEOTIDE SEQUENCE [LARGE SCALE GENOMIC DNA]</scope>
    <source>
        <strain evidence="1 2">S613</strain>
    </source>
</reference>
<dbReference type="AlphaFoldDB" id="A0A0P8XN22"/>
<sequence>MIRLQHPPQGNTCSEQMTVYEKHFEHCLDLIIVWALRSLLR</sequence>
<comment type="caution">
    <text evidence="1">The sequence shown here is derived from an EMBL/GenBank/DDBJ whole genome shotgun (WGS) entry which is preliminary data.</text>
</comment>
<dbReference type="EMBL" id="LJXB01000042">
    <property type="protein sequence ID" value="KPU61932.1"/>
    <property type="molecule type" value="Genomic_DNA"/>
</dbReference>
<dbReference type="Proteomes" id="UP000050349">
    <property type="component" value="Unassembled WGS sequence"/>
</dbReference>
<accession>A0A0P8XN22</accession>
<evidence type="ECO:0000313" key="2">
    <source>
        <dbReference type="Proteomes" id="UP000050349"/>
    </source>
</evidence>
<organism evidence="1 2">
    <name type="scientific">Pseudomonas fluorescens</name>
    <dbReference type="NCBI Taxonomy" id="294"/>
    <lineage>
        <taxon>Bacteria</taxon>
        <taxon>Pseudomonadati</taxon>
        <taxon>Pseudomonadota</taxon>
        <taxon>Gammaproteobacteria</taxon>
        <taxon>Pseudomonadales</taxon>
        <taxon>Pseudomonadaceae</taxon>
        <taxon>Pseudomonas</taxon>
    </lineage>
</organism>
<proteinExistence type="predicted"/>
<protein>
    <submittedName>
        <fullName evidence="1">Uncharacterized protein</fullName>
    </submittedName>
</protein>
<name>A0A0P8XN22_PSEFL</name>
<evidence type="ECO:0000313" key="1">
    <source>
        <dbReference type="EMBL" id="KPU61932.1"/>
    </source>
</evidence>
<gene>
    <name evidence="1" type="ORF">AN403_6000</name>
</gene>